<evidence type="ECO:0000256" key="2">
    <source>
        <dbReference type="ARBA" id="ARBA00009085"/>
    </source>
</evidence>
<dbReference type="PANTHER" id="PTHR24006">
    <property type="entry name" value="UBIQUITIN CARBOXYL-TERMINAL HYDROLASE"/>
    <property type="match status" value="1"/>
</dbReference>
<comment type="caution">
    <text evidence="10">The sequence shown here is derived from an EMBL/GenBank/DDBJ whole genome shotgun (WGS) entry which is preliminary data.</text>
</comment>
<dbReference type="AlphaFoldDB" id="A0A833QWE1"/>
<dbReference type="GO" id="GO:0016579">
    <property type="term" value="P:protein deubiquitination"/>
    <property type="evidence" value="ECO:0007669"/>
    <property type="project" value="InterPro"/>
</dbReference>
<gene>
    <name evidence="10" type="ORF">FCM35_KLT09278</name>
</gene>
<protein>
    <recommendedName>
        <fullName evidence="7">Ubiquitin carboxyl-terminal hydrolase</fullName>
        <ecNumber evidence="7">3.4.19.12</ecNumber>
    </recommendedName>
</protein>
<dbReference type="EC" id="3.4.19.12" evidence="7"/>
<evidence type="ECO:0000256" key="4">
    <source>
        <dbReference type="ARBA" id="ARBA00022786"/>
    </source>
</evidence>
<dbReference type="PROSITE" id="PS00972">
    <property type="entry name" value="USP_1"/>
    <property type="match status" value="1"/>
</dbReference>
<keyword evidence="3 7" id="KW-0645">Protease</keyword>
<feature type="compositionally biased region" description="Polar residues" evidence="8">
    <location>
        <begin position="60"/>
        <end position="107"/>
    </location>
</feature>
<dbReference type="GO" id="GO:0006508">
    <property type="term" value="P:proteolysis"/>
    <property type="evidence" value="ECO:0007669"/>
    <property type="project" value="UniProtKB-KW"/>
</dbReference>
<dbReference type="InterPro" id="IPR028889">
    <property type="entry name" value="USP"/>
</dbReference>
<dbReference type="GO" id="GO:0005634">
    <property type="term" value="C:nucleus"/>
    <property type="evidence" value="ECO:0007669"/>
    <property type="project" value="TreeGrafter"/>
</dbReference>
<dbReference type="PANTHER" id="PTHR24006:SF687">
    <property type="entry name" value="UBIQUITIN CARBOXYL-TERMINAL HYDROLASE 10"/>
    <property type="match status" value="1"/>
</dbReference>
<dbReference type="FunFam" id="3.90.70.10:FF:000108">
    <property type="entry name" value="Ubiquitin carboxyl-terminal hydrolase"/>
    <property type="match status" value="1"/>
</dbReference>
<dbReference type="OrthoDB" id="429671at2759"/>
<evidence type="ECO:0000256" key="6">
    <source>
        <dbReference type="ARBA" id="ARBA00022807"/>
    </source>
</evidence>
<comment type="catalytic activity">
    <reaction evidence="1 7">
        <text>Thiol-dependent hydrolysis of ester, thioester, amide, peptide and isopeptide bonds formed by the C-terminal Gly of ubiquitin (a 76-residue protein attached to proteins as an intracellular targeting signal).</text>
        <dbReference type="EC" id="3.4.19.12"/>
    </reaction>
</comment>
<dbReference type="InterPro" id="IPR001394">
    <property type="entry name" value="Peptidase_C19_UCH"/>
</dbReference>
<feature type="domain" description="USP" evidence="9">
    <location>
        <begin position="198"/>
        <end position="550"/>
    </location>
</feature>
<proteinExistence type="inferred from homology"/>
<name>A0A833QWE1_9POAL</name>
<feature type="compositionally biased region" description="Basic and acidic residues" evidence="8">
    <location>
        <begin position="108"/>
        <end position="122"/>
    </location>
</feature>
<accession>A0A833QWE1</accession>
<keyword evidence="6 7" id="KW-0788">Thiol protease</keyword>
<comment type="similarity">
    <text evidence="2 7">Belongs to the peptidase C19 family.</text>
</comment>
<feature type="region of interest" description="Disordered" evidence="8">
    <location>
        <begin position="60"/>
        <end position="130"/>
    </location>
</feature>
<dbReference type="Gene3D" id="3.90.70.10">
    <property type="entry name" value="Cysteine proteinases"/>
    <property type="match status" value="1"/>
</dbReference>
<feature type="region of interest" description="Disordered" evidence="8">
    <location>
        <begin position="17"/>
        <end position="37"/>
    </location>
</feature>
<dbReference type="PROSITE" id="PS00973">
    <property type="entry name" value="USP_2"/>
    <property type="match status" value="1"/>
</dbReference>
<feature type="compositionally biased region" description="Polar residues" evidence="8">
    <location>
        <begin position="20"/>
        <end position="29"/>
    </location>
</feature>
<dbReference type="EMBL" id="SWLB01000019">
    <property type="protein sequence ID" value="KAF3326198.1"/>
    <property type="molecule type" value="Genomic_DNA"/>
</dbReference>
<dbReference type="GO" id="GO:0004843">
    <property type="term" value="F:cysteine-type deubiquitinase activity"/>
    <property type="evidence" value="ECO:0007669"/>
    <property type="project" value="UniProtKB-UniRule"/>
</dbReference>
<keyword evidence="11" id="KW-1185">Reference proteome</keyword>
<dbReference type="InterPro" id="IPR018200">
    <property type="entry name" value="USP_CS"/>
</dbReference>
<evidence type="ECO:0000256" key="1">
    <source>
        <dbReference type="ARBA" id="ARBA00000707"/>
    </source>
</evidence>
<evidence type="ECO:0000256" key="5">
    <source>
        <dbReference type="ARBA" id="ARBA00022801"/>
    </source>
</evidence>
<evidence type="ECO:0000256" key="3">
    <source>
        <dbReference type="ARBA" id="ARBA00022670"/>
    </source>
</evidence>
<evidence type="ECO:0000256" key="8">
    <source>
        <dbReference type="SAM" id="MobiDB-lite"/>
    </source>
</evidence>
<dbReference type="InterPro" id="IPR050164">
    <property type="entry name" value="Peptidase_C19"/>
</dbReference>
<keyword evidence="4 7" id="KW-0833">Ubl conjugation pathway</keyword>
<dbReference type="InterPro" id="IPR038765">
    <property type="entry name" value="Papain-like_cys_pep_sf"/>
</dbReference>
<sequence length="550" mass="59931">MSDNKVVLFGDFTEAETKKFQGQPSSTPAAPTKNEGFRFGSLDFPSIGLLESPFVNKQSISPVHSGGNENNTTKTGMLFSNNLSPNTNVHANGASKSSIPSANGSSSKLEKSVKKNEVKEGLPKVQTNGVQSVNGGAPFYVSKLVVTPKNEKKESKDLSTKRQENGVKVQSAAINYDPTADVVLKNEKKPRSTTLIPRGLVNTGNTCFLNASLQALLSCSPFVEFLQDLRDRALPKVAYPTLGAFVDFVSNFDMPEDSSTKLNGKGGIECAKSLCPVMFDPVLRSFNPNLSTGVSAHSRQEDAQEFLSFLMDQMHDELLKLNSGSPNSKEGKLSLLALSEDDEGWETVGPKNKSAVTRTQTFVPSELSAIFGGQLRSVVKAAGNKASATVQPFLLLHLDIFPDAVHTIEDALRFFSAPETLEGYRTASGKAGVVAARKAVNIQTLPAIMILHLMRFSYGGHGSNKLHKQVQYPLELVLGRDLVISPSERRRYELVATVTHHGRDPSKGHYTADTRYSNGQWLRYDDASVTAINTKDVLHEQAYILFYKQV</sequence>
<evidence type="ECO:0000313" key="11">
    <source>
        <dbReference type="Proteomes" id="UP000623129"/>
    </source>
</evidence>
<evidence type="ECO:0000313" key="10">
    <source>
        <dbReference type="EMBL" id="KAF3326198.1"/>
    </source>
</evidence>
<dbReference type="PROSITE" id="PS50235">
    <property type="entry name" value="USP_3"/>
    <property type="match status" value="1"/>
</dbReference>
<evidence type="ECO:0000259" key="9">
    <source>
        <dbReference type="PROSITE" id="PS50235"/>
    </source>
</evidence>
<keyword evidence="5 7" id="KW-0378">Hydrolase</keyword>
<dbReference type="Pfam" id="PF00443">
    <property type="entry name" value="UCH"/>
    <property type="match status" value="1"/>
</dbReference>
<comment type="function">
    <text evidence="7">Recognizes and hydrolyzes the peptide bond at the C-terminal Gly of ubiquitin. Involved in the processing of poly-ubiquitin precursors as well as that of ubiquitinated proteins.</text>
</comment>
<evidence type="ECO:0000256" key="7">
    <source>
        <dbReference type="RuleBase" id="RU366025"/>
    </source>
</evidence>
<organism evidence="10 11">
    <name type="scientific">Carex littledalei</name>
    <dbReference type="NCBI Taxonomy" id="544730"/>
    <lineage>
        <taxon>Eukaryota</taxon>
        <taxon>Viridiplantae</taxon>
        <taxon>Streptophyta</taxon>
        <taxon>Embryophyta</taxon>
        <taxon>Tracheophyta</taxon>
        <taxon>Spermatophyta</taxon>
        <taxon>Magnoliopsida</taxon>
        <taxon>Liliopsida</taxon>
        <taxon>Poales</taxon>
        <taxon>Cyperaceae</taxon>
        <taxon>Cyperoideae</taxon>
        <taxon>Cariceae</taxon>
        <taxon>Carex</taxon>
        <taxon>Carex subgen. Euthyceras</taxon>
    </lineage>
</organism>
<reference evidence="10" key="1">
    <citation type="submission" date="2020-01" db="EMBL/GenBank/DDBJ databases">
        <title>Genome sequence of Kobresia littledalei, the first chromosome-level genome in the family Cyperaceae.</title>
        <authorList>
            <person name="Qu G."/>
        </authorList>
    </citation>
    <scope>NUCLEOTIDE SEQUENCE</scope>
    <source>
        <strain evidence="10">C.B.Clarke</strain>
        <tissue evidence="10">Leaf</tissue>
    </source>
</reference>
<dbReference type="Proteomes" id="UP000623129">
    <property type="component" value="Unassembled WGS sequence"/>
</dbReference>
<dbReference type="GO" id="GO:0005829">
    <property type="term" value="C:cytosol"/>
    <property type="evidence" value="ECO:0007669"/>
    <property type="project" value="TreeGrafter"/>
</dbReference>
<dbReference type="SUPFAM" id="SSF54001">
    <property type="entry name" value="Cysteine proteinases"/>
    <property type="match status" value="1"/>
</dbReference>